<evidence type="ECO:0000313" key="2">
    <source>
        <dbReference type="EMBL" id="MBY5960277.1"/>
    </source>
</evidence>
<dbReference type="SUPFAM" id="SSF52540">
    <property type="entry name" value="P-loop containing nucleoside triphosphate hydrolases"/>
    <property type="match status" value="1"/>
</dbReference>
<dbReference type="Pfam" id="PF13173">
    <property type="entry name" value="AAA_14"/>
    <property type="match status" value="1"/>
</dbReference>
<keyword evidence="2" id="KW-0067">ATP-binding</keyword>
<proteinExistence type="predicted"/>
<keyword evidence="2" id="KW-0547">Nucleotide-binding</keyword>
<dbReference type="Proteomes" id="UP000753961">
    <property type="component" value="Unassembled WGS sequence"/>
</dbReference>
<dbReference type="EMBL" id="JAHVHU010000031">
    <property type="protein sequence ID" value="MBY5960277.1"/>
    <property type="molecule type" value="Genomic_DNA"/>
</dbReference>
<dbReference type="Gene3D" id="3.40.50.300">
    <property type="entry name" value="P-loop containing nucleotide triphosphate hydrolases"/>
    <property type="match status" value="1"/>
</dbReference>
<accession>A0A953HR86</accession>
<dbReference type="Pfam" id="PF13635">
    <property type="entry name" value="DUF4143"/>
    <property type="match status" value="1"/>
</dbReference>
<organism evidence="2 3">
    <name type="scientific">Membranihabitans marinus</name>
    <dbReference type="NCBI Taxonomy" id="1227546"/>
    <lineage>
        <taxon>Bacteria</taxon>
        <taxon>Pseudomonadati</taxon>
        <taxon>Bacteroidota</taxon>
        <taxon>Saprospiria</taxon>
        <taxon>Saprospirales</taxon>
        <taxon>Saprospiraceae</taxon>
        <taxon>Membranihabitans</taxon>
    </lineage>
</organism>
<name>A0A953HR86_9BACT</name>
<dbReference type="InterPro" id="IPR027417">
    <property type="entry name" value="P-loop_NTPase"/>
</dbReference>
<dbReference type="InterPro" id="IPR025420">
    <property type="entry name" value="DUF4143"/>
</dbReference>
<sequence>MEKQFEYFNQLIQATSLYYIRPLIQFLEKPNRLVGIKGARGVGKTTLLLQYAKQSLPLDQSTLYISLDDPLFLTHSLVDFSSDFVKYGGRTLLIDEVHRYPSWSRELKFIYDSHPQLRIIFTGSSVLHIDSSTADLSRRAVIRTLYGLSFREYLNWNYDLELKSYTLEEIIKSSNTISHKVVGKIKPLSVFDEYLKLGYYPYSIENSEFYLEKLRETARIAIESDIRSYHELGPDMVLFLIKFLSILADSVPFIPNISKLSQRIGTSRNTIIKLLHLLEDAQLIHRLYRQSSGITRLQKPDKVFLNDTNLMHALSWSEVNRGALRETFFVSQVRQAYPIRIASQGDFVVNDKFTFEVGGPHKKQYQIVALRHAYIVADGIEYPVGQKIPLWQFGLVR</sequence>
<keyword evidence="3" id="KW-1185">Reference proteome</keyword>
<evidence type="ECO:0000313" key="3">
    <source>
        <dbReference type="Proteomes" id="UP000753961"/>
    </source>
</evidence>
<dbReference type="InterPro" id="IPR041682">
    <property type="entry name" value="AAA_14"/>
</dbReference>
<dbReference type="Gene3D" id="1.10.10.10">
    <property type="entry name" value="Winged helix-like DNA-binding domain superfamily/Winged helix DNA-binding domain"/>
    <property type="match status" value="1"/>
</dbReference>
<feature type="domain" description="AAA+ ATPase" evidence="1">
    <location>
        <begin position="30"/>
        <end position="148"/>
    </location>
</feature>
<dbReference type="RefSeq" id="WP_222581826.1">
    <property type="nucleotide sequence ID" value="NZ_JAHVHU010000031.1"/>
</dbReference>
<evidence type="ECO:0000259" key="1">
    <source>
        <dbReference type="SMART" id="SM00382"/>
    </source>
</evidence>
<gene>
    <name evidence="2" type="ORF">KUV50_19165</name>
</gene>
<dbReference type="PANTHER" id="PTHR42990">
    <property type="entry name" value="ATPASE"/>
    <property type="match status" value="1"/>
</dbReference>
<dbReference type="PANTHER" id="PTHR42990:SF1">
    <property type="entry name" value="AAA+ ATPASE DOMAIN-CONTAINING PROTEIN"/>
    <property type="match status" value="1"/>
</dbReference>
<dbReference type="GO" id="GO:0005524">
    <property type="term" value="F:ATP binding"/>
    <property type="evidence" value="ECO:0007669"/>
    <property type="project" value="UniProtKB-KW"/>
</dbReference>
<reference evidence="2" key="1">
    <citation type="submission" date="2021-06" db="EMBL/GenBank/DDBJ databases">
        <title>44 bacteria genomes isolated from Dapeng, Shenzhen.</title>
        <authorList>
            <person name="Zheng W."/>
            <person name="Yu S."/>
            <person name="Huang Y."/>
        </authorList>
    </citation>
    <scope>NUCLEOTIDE SEQUENCE</scope>
    <source>
        <strain evidence="2">DP5N28-2</strain>
    </source>
</reference>
<dbReference type="InterPro" id="IPR003593">
    <property type="entry name" value="AAA+_ATPase"/>
</dbReference>
<dbReference type="AlphaFoldDB" id="A0A953HR86"/>
<comment type="caution">
    <text evidence="2">The sequence shown here is derived from an EMBL/GenBank/DDBJ whole genome shotgun (WGS) entry which is preliminary data.</text>
</comment>
<dbReference type="InterPro" id="IPR036388">
    <property type="entry name" value="WH-like_DNA-bd_sf"/>
</dbReference>
<dbReference type="SMART" id="SM00382">
    <property type="entry name" value="AAA"/>
    <property type="match status" value="1"/>
</dbReference>
<protein>
    <submittedName>
        <fullName evidence="2">ATP-binding protein</fullName>
    </submittedName>
</protein>